<dbReference type="PANTHER" id="PTHR46825:SF9">
    <property type="entry name" value="BETA-LACTAMASE-RELATED DOMAIN-CONTAINING PROTEIN"/>
    <property type="match status" value="1"/>
</dbReference>
<dbReference type="Gene3D" id="1.25.40.10">
    <property type="entry name" value="Tetratricopeptide repeat domain"/>
    <property type="match status" value="1"/>
</dbReference>
<evidence type="ECO:0000256" key="1">
    <source>
        <dbReference type="PROSITE-ProRule" id="PRU00339"/>
    </source>
</evidence>
<dbReference type="SMART" id="SM00028">
    <property type="entry name" value="TPR"/>
    <property type="match status" value="1"/>
</dbReference>
<dbReference type="PROSITE" id="PS51257">
    <property type="entry name" value="PROKAR_LIPOPROTEIN"/>
    <property type="match status" value="1"/>
</dbReference>
<dbReference type="InterPro" id="IPR001466">
    <property type="entry name" value="Beta-lactam-related"/>
</dbReference>
<dbReference type="SUPFAM" id="SSF48452">
    <property type="entry name" value="TPR-like"/>
    <property type="match status" value="1"/>
</dbReference>
<dbReference type="EMBL" id="JAZHOU010000001">
    <property type="protein sequence ID" value="MEF3078091.1"/>
    <property type="molecule type" value="Genomic_DNA"/>
</dbReference>
<reference evidence="3 4" key="1">
    <citation type="submission" date="2024-02" db="EMBL/GenBank/DDBJ databases">
        <title>Winogradskyella poriferorum JCM 12885.</title>
        <authorList>
            <person name="Zhang D.-F."/>
            <person name="Fu Z.-Y."/>
        </authorList>
    </citation>
    <scope>NUCLEOTIDE SEQUENCE [LARGE SCALE GENOMIC DNA]</scope>
    <source>
        <strain evidence="3 4">JCM 12885</strain>
    </source>
</reference>
<evidence type="ECO:0000313" key="3">
    <source>
        <dbReference type="EMBL" id="MEF3078091.1"/>
    </source>
</evidence>
<dbReference type="InterPro" id="IPR050491">
    <property type="entry name" value="AmpC-like"/>
</dbReference>
<keyword evidence="1" id="KW-0802">TPR repeat</keyword>
<dbReference type="RefSeq" id="WP_331808892.1">
    <property type="nucleotide sequence ID" value="NZ_JAZHOU010000001.1"/>
</dbReference>
<accession>A0ABU7W290</accession>
<organism evidence="3 4">
    <name type="scientific">Winogradskyella poriferorum</name>
    <dbReference type="NCBI Taxonomy" id="307627"/>
    <lineage>
        <taxon>Bacteria</taxon>
        <taxon>Pseudomonadati</taxon>
        <taxon>Bacteroidota</taxon>
        <taxon>Flavobacteriia</taxon>
        <taxon>Flavobacteriales</taxon>
        <taxon>Flavobacteriaceae</taxon>
        <taxon>Winogradskyella</taxon>
    </lineage>
</organism>
<gene>
    <name evidence="3" type="ORF">V1468_03655</name>
</gene>
<protein>
    <submittedName>
        <fullName evidence="3">Serine hydrolase</fullName>
    </submittedName>
</protein>
<feature type="domain" description="Beta-lactamase-related" evidence="2">
    <location>
        <begin position="54"/>
        <end position="367"/>
    </location>
</feature>
<dbReference type="GO" id="GO:0016787">
    <property type="term" value="F:hydrolase activity"/>
    <property type="evidence" value="ECO:0007669"/>
    <property type="project" value="UniProtKB-KW"/>
</dbReference>
<feature type="repeat" description="TPR" evidence="1">
    <location>
        <begin position="461"/>
        <end position="494"/>
    </location>
</feature>
<dbReference type="PROSITE" id="PS50005">
    <property type="entry name" value="TPR"/>
    <property type="match status" value="1"/>
</dbReference>
<name>A0ABU7W290_9FLAO</name>
<dbReference type="Gene3D" id="3.40.710.10">
    <property type="entry name" value="DD-peptidase/beta-lactamase superfamily"/>
    <property type="match status" value="1"/>
</dbReference>
<evidence type="ECO:0000313" key="4">
    <source>
        <dbReference type="Proteomes" id="UP001356704"/>
    </source>
</evidence>
<sequence length="507" mass="57352">MNSKQLIGLVCLVMLFGSCKTETTPEPKSKTSLVQTELGQHIDSVLTPYVNNLRKLTDNTAGLAIGITKGNEIIYAKTFGYANIETEEKADFNTVFHIASVSKPFTAATVVKLIQQGKLSLSDPIIKYIPEFAMKGEGYKDITIQHILNHTSGIPRHVSSNDWLNPKTGPEAMEENLENVKDFELDFEPGSQFSYSNSAFDILGIVVSRASGMYFPDYVKEHILMPLDMNESHYFKPLDTLPKSWAKPYSYGIATQEWSPYPYTEKYFPSSGLQSTLLDMCKWGMLYTGKGTYNGTLVFDEKHFDMLIKPYRDTPWGDKIALSWFVKSYLDKPIIMHTGNDTGFETLFYVYPEENISIVVMANRDFARTGRIVNAASEVVFEKEPKSYNVSARYPFAKAYKSEGIDAAENLWNNMKADTTDIYFVDDNDILTMGAVLENGKHWKDAKTILGHYNTINETSTYSWRLLGNSYLNLKDTLNAKACYEKTLEINPNYEKGKIALESLIKN</sequence>
<dbReference type="Pfam" id="PF00144">
    <property type="entry name" value="Beta-lactamase"/>
    <property type="match status" value="1"/>
</dbReference>
<evidence type="ECO:0000259" key="2">
    <source>
        <dbReference type="Pfam" id="PF00144"/>
    </source>
</evidence>
<comment type="caution">
    <text evidence="3">The sequence shown here is derived from an EMBL/GenBank/DDBJ whole genome shotgun (WGS) entry which is preliminary data.</text>
</comment>
<dbReference type="PANTHER" id="PTHR46825">
    <property type="entry name" value="D-ALANYL-D-ALANINE-CARBOXYPEPTIDASE/ENDOPEPTIDASE AMPH"/>
    <property type="match status" value="1"/>
</dbReference>
<dbReference type="Proteomes" id="UP001356704">
    <property type="component" value="Unassembled WGS sequence"/>
</dbReference>
<dbReference type="InterPro" id="IPR011990">
    <property type="entry name" value="TPR-like_helical_dom_sf"/>
</dbReference>
<dbReference type="InterPro" id="IPR019734">
    <property type="entry name" value="TPR_rpt"/>
</dbReference>
<dbReference type="InterPro" id="IPR012338">
    <property type="entry name" value="Beta-lactam/transpept-like"/>
</dbReference>
<keyword evidence="4" id="KW-1185">Reference proteome</keyword>
<keyword evidence="3" id="KW-0378">Hydrolase</keyword>
<dbReference type="SUPFAM" id="SSF56601">
    <property type="entry name" value="beta-lactamase/transpeptidase-like"/>
    <property type="match status" value="1"/>
</dbReference>
<proteinExistence type="predicted"/>